<keyword evidence="1" id="KW-0175">Coiled coil</keyword>
<evidence type="ECO:0000256" key="2">
    <source>
        <dbReference type="SAM" id="MobiDB-lite"/>
    </source>
</evidence>
<feature type="compositionally biased region" description="Basic and acidic residues" evidence="2">
    <location>
        <begin position="178"/>
        <end position="189"/>
    </location>
</feature>
<dbReference type="OrthoDB" id="9834367at2"/>
<comment type="caution">
    <text evidence="3">The sequence shown here is derived from an EMBL/GenBank/DDBJ whole genome shotgun (WGS) entry which is preliminary data.</text>
</comment>
<feature type="compositionally biased region" description="Polar residues" evidence="2">
    <location>
        <begin position="193"/>
        <end position="203"/>
    </location>
</feature>
<protein>
    <submittedName>
        <fullName evidence="3">Uncharacterized protein</fullName>
    </submittedName>
</protein>
<gene>
    <name evidence="3" type="ORF">FZC78_16230</name>
</gene>
<dbReference type="EMBL" id="VTEI01000009">
    <property type="protein sequence ID" value="TYS15202.1"/>
    <property type="molecule type" value="Genomic_DNA"/>
</dbReference>
<dbReference type="AlphaFoldDB" id="A0A5D4NQK4"/>
<reference evidence="3 4" key="1">
    <citation type="submission" date="2019-08" db="EMBL/GenBank/DDBJ databases">
        <title>Bacillus genomes from the desert of Cuatro Cienegas, Coahuila.</title>
        <authorList>
            <person name="Olmedo-Alvarez G."/>
        </authorList>
    </citation>
    <scope>NUCLEOTIDE SEQUENCE [LARGE SCALE GENOMIC DNA]</scope>
    <source>
        <strain evidence="3 4">CH34_1T</strain>
    </source>
</reference>
<evidence type="ECO:0000313" key="4">
    <source>
        <dbReference type="Proteomes" id="UP000322267"/>
    </source>
</evidence>
<dbReference type="RefSeq" id="WP_148941172.1">
    <property type="nucleotide sequence ID" value="NZ_VTEI01000009.1"/>
</dbReference>
<evidence type="ECO:0000313" key="3">
    <source>
        <dbReference type="EMBL" id="TYS15202.1"/>
    </source>
</evidence>
<evidence type="ECO:0000256" key="1">
    <source>
        <dbReference type="SAM" id="Coils"/>
    </source>
</evidence>
<dbReference type="Proteomes" id="UP000322267">
    <property type="component" value="Unassembled WGS sequence"/>
</dbReference>
<name>A0A5D4NQK4_9BACI</name>
<organism evidence="3 4">
    <name type="scientific">Rossellomorea vietnamensis</name>
    <dbReference type="NCBI Taxonomy" id="218284"/>
    <lineage>
        <taxon>Bacteria</taxon>
        <taxon>Bacillati</taxon>
        <taxon>Bacillota</taxon>
        <taxon>Bacilli</taxon>
        <taxon>Bacillales</taxon>
        <taxon>Bacillaceae</taxon>
        <taxon>Rossellomorea</taxon>
    </lineage>
</organism>
<feature type="coiled-coil region" evidence="1">
    <location>
        <begin position="80"/>
        <end position="145"/>
    </location>
</feature>
<accession>A0A5D4NQK4</accession>
<sequence length="210" mass="24748">MLWKLFFGKSKEEYLQEVLDRLSGMDSHYSDLTTGMEDVRELLEASRVNGGLQEEKLDRLLTIMEDWMNTYEEKIHQLGAADDQELKRELERERERASLEEQKEREYQQRIELLQTQAEEYKQKHEESEKSVWSMQKEVQALKKQFNSMHNHQLNSISSRKKNAGSRRQAIAGGQGMSKEDQSMMKERYGNIPVSTSSKTTIFNPMRYSK</sequence>
<proteinExistence type="predicted"/>
<feature type="region of interest" description="Disordered" evidence="2">
    <location>
        <begin position="156"/>
        <end position="210"/>
    </location>
</feature>